<keyword evidence="6 9" id="KW-0143">Chaperone</keyword>
<dbReference type="Pfam" id="PF05698">
    <property type="entry name" value="Trigger_C"/>
    <property type="match status" value="1"/>
</dbReference>
<dbReference type="GO" id="GO:0051301">
    <property type="term" value="P:cell division"/>
    <property type="evidence" value="ECO:0007669"/>
    <property type="project" value="UniProtKB-KW"/>
</dbReference>
<evidence type="ECO:0000256" key="7">
    <source>
        <dbReference type="ARBA" id="ARBA00023235"/>
    </source>
</evidence>
<dbReference type="STRING" id="1802421.A2318_04480"/>
<dbReference type="InterPro" id="IPR036611">
    <property type="entry name" value="Trigger_fac_ribosome-bd_sf"/>
</dbReference>
<dbReference type="NCBIfam" id="TIGR00115">
    <property type="entry name" value="tig"/>
    <property type="match status" value="1"/>
</dbReference>
<dbReference type="GO" id="GO:0043335">
    <property type="term" value="P:protein unfolding"/>
    <property type="evidence" value="ECO:0007669"/>
    <property type="project" value="TreeGrafter"/>
</dbReference>
<evidence type="ECO:0000256" key="6">
    <source>
        <dbReference type="ARBA" id="ARBA00023186"/>
    </source>
</evidence>
<evidence type="ECO:0000259" key="10">
    <source>
        <dbReference type="Pfam" id="PF00254"/>
    </source>
</evidence>
<dbReference type="PIRSF" id="PIRSF003095">
    <property type="entry name" value="Trigger_factor"/>
    <property type="match status" value="1"/>
</dbReference>
<sequence length="430" mass="49126">MPNIQLDEQEKGHVKLTFTVSVEEQQPFLEAAAEHISEHSTIPGFRPGKAGYEIVKQRVGEAKIMEEALEKIVRTYFVEAILKHEIDTVGSPKIDVEKMAAGNELVFTAEVIRMPAVKELADFKTLSIQGKVPEVADHDVELALKDLTRMQTREVRAEAGSVVAATDKAVVSMDMKKAGVPVEGGQSPNHAVYLAEEYYIPGFKEQLIGLKEGESKTFTLPFPAEHAQEFLAGQDVEFDIVLKELFHLEPPKMDDTFARSLGLKDFAMMKELIHKNLLDEKIREEQMRQEKEALELIANKTQFENIPDLLVNEEIEKMLRELKARVEEQGMDFEKYIQSLKKDLSQVKLDFTPQALMRIKVAIAMREIAKRENLTVSDEELDKELDESAARYEDAEDKKRIYSPEYRQYFEQVVLNRKVIELVKQVMVKM</sequence>
<dbReference type="InterPro" id="IPR008880">
    <property type="entry name" value="Trigger_fac_C"/>
</dbReference>
<name>A0A1F7WAF4_9BACT</name>
<keyword evidence="9" id="KW-0132">Cell division</keyword>
<comment type="domain">
    <text evidence="9">Consists of 3 domains; the N-terminus binds the ribosome, the middle domain has PPIase activity, while the C-terminus has intrinsic chaperone activity on its own.</text>
</comment>
<dbReference type="PANTHER" id="PTHR30560:SF3">
    <property type="entry name" value="TRIGGER FACTOR-LIKE PROTEIN TIG, CHLOROPLASTIC"/>
    <property type="match status" value="1"/>
</dbReference>
<dbReference type="GO" id="GO:0044183">
    <property type="term" value="F:protein folding chaperone"/>
    <property type="evidence" value="ECO:0007669"/>
    <property type="project" value="TreeGrafter"/>
</dbReference>
<dbReference type="EC" id="5.2.1.8" evidence="3 9"/>
<dbReference type="InterPro" id="IPR001179">
    <property type="entry name" value="PPIase_FKBP_dom"/>
</dbReference>
<protein>
    <recommendedName>
        <fullName evidence="4 9">Trigger factor</fullName>
        <shortName evidence="9">TF</shortName>
        <ecNumber evidence="3 9">5.2.1.8</ecNumber>
    </recommendedName>
    <alternativeName>
        <fullName evidence="8 9">PPIase</fullName>
    </alternativeName>
</protein>
<comment type="caution">
    <text evidence="13">The sequence shown here is derived from an EMBL/GenBank/DDBJ whole genome shotgun (WGS) entry which is preliminary data.</text>
</comment>
<comment type="subcellular location">
    <subcellularLocation>
        <location evidence="9">Cytoplasm</location>
    </subcellularLocation>
    <text evidence="9">About half TF is bound to the ribosome near the polypeptide exit tunnel while the other half is free in the cytoplasm.</text>
</comment>
<dbReference type="GO" id="GO:0015031">
    <property type="term" value="P:protein transport"/>
    <property type="evidence" value="ECO:0007669"/>
    <property type="project" value="UniProtKB-UniRule"/>
</dbReference>
<evidence type="ECO:0000259" key="12">
    <source>
        <dbReference type="Pfam" id="PF05698"/>
    </source>
</evidence>
<dbReference type="InterPro" id="IPR005215">
    <property type="entry name" value="Trig_fac"/>
</dbReference>
<dbReference type="HAMAP" id="MF_00303">
    <property type="entry name" value="Trigger_factor_Tig"/>
    <property type="match status" value="1"/>
</dbReference>
<evidence type="ECO:0000259" key="11">
    <source>
        <dbReference type="Pfam" id="PF05697"/>
    </source>
</evidence>
<dbReference type="GO" id="GO:0051083">
    <property type="term" value="P:'de novo' cotranslational protein folding"/>
    <property type="evidence" value="ECO:0007669"/>
    <property type="project" value="TreeGrafter"/>
</dbReference>
<evidence type="ECO:0000256" key="2">
    <source>
        <dbReference type="ARBA" id="ARBA00005464"/>
    </source>
</evidence>
<dbReference type="EMBL" id="MGFD01000007">
    <property type="protein sequence ID" value="OGL99576.1"/>
    <property type="molecule type" value="Genomic_DNA"/>
</dbReference>
<dbReference type="Pfam" id="PF00254">
    <property type="entry name" value="FKBP_C"/>
    <property type="match status" value="1"/>
</dbReference>
<evidence type="ECO:0000256" key="3">
    <source>
        <dbReference type="ARBA" id="ARBA00013194"/>
    </source>
</evidence>
<evidence type="ECO:0000256" key="5">
    <source>
        <dbReference type="ARBA" id="ARBA00023110"/>
    </source>
</evidence>
<dbReference type="GO" id="GO:0005737">
    <property type="term" value="C:cytoplasm"/>
    <property type="evidence" value="ECO:0007669"/>
    <property type="project" value="UniProtKB-SubCell"/>
</dbReference>
<evidence type="ECO:0000256" key="8">
    <source>
        <dbReference type="ARBA" id="ARBA00029986"/>
    </source>
</evidence>
<dbReference type="Gene3D" id="3.30.70.1050">
    <property type="entry name" value="Trigger factor ribosome-binding domain"/>
    <property type="match status" value="1"/>
</dbReference>
<feature type="domain" description="Trigger factor C-terminal" evidence="12">
    <location>
        <begin position="269"/>
        <end position="424"/>
    </location>
</feature>
<dbReference type="PANTHER" id="PTHR30560">
    <property type="entry name" value="TRIGGER FACTOR CHAPERONE AND PEPTIDYL-PROLYL CIS/TRANS ISOMERASE"/>
    <property type="match status" value="1"/>
</dbReference>
<dbReference type="InterPro" id="IPR037041">
    <property type="entry name" value="Trigger_fac_C_sf"/>
</dbReference>
<dbReference type="Proteomes" id="UP000177331">
    <property type="component" value="Unassembled WGS sequence"/>
</dbReference>
<dbReference type="InterPro" id="IPR027304">
    <property type="entry name" value="Trigger_fact/SurA_dom_sf"/>
</dbReference>
<comment type="function">
    <text evidence="9">Involved in protein export. Acts as a chaperone by maintaining the newly synthesized protein in an open conformation. Functions as a peptidyl-prolyl cis-trans isomerase.</text>
</comment>
<feature type="domain" description="Trigger factor ribosome-binding bacterial" evidence="11">
    <location>
        <begin position="4"/>
        <end position="146"/>
    </location>
</feature>
<dbReference type="InterPro" id="IPR046357">
    <property type="entry name" value="PPIase_dom_sf"/>
</dbReference>
<dbReference type="AlphaFoldDB" id="A0A1F7WAF4"/>
<reference evidence="13 14" key="1">
    <citation type="journal article" date="2016" name="Nat. Commun.">
        <title>Thousands of microbial genomes shed light on interconnected biogeochemical processes in an aquifer system.</title>
        <authorList>
            <person name="Anantharaman K."/>
            <person name="Brown C.T."/>
            <person name="Hug L.A."/>
            <person name="Sharon I."/>
            <person name="Castelle C.J."/>
            <person name="Probst A.J."/>
            <person name="Thomas B.C."/>
            <person name="Singh A."/>
            <person name="Wilkins M.J."/>
            <person name="Karaoz U."/>
            <person name="Brodie E.L."/>
            <person name="Williams K.H."/>
            <person name="Hubbard S.S."/>
            <person name="Banfield J.F."/>
        </authorList>
    </citation>
    <scope>NUCLEOTIDE SEQUENCE [LARGE SCALE GENOMIC DNA]</scope>
</reference>
<keyword evidence="7 9" id="KW-0413">Isomerase</keyword>
<dbReference type="Pfam" id="PF05697">
    <property type="entry name" value="Trigger_N"/>
    <property type="match status" value="1"/>
</dbReference>
<dbReference type="GO" id="GO:0043022">
    <property type="term" value="F:ribosome binding"/>
    <property type="evidence" value="ECO:0007669"/>
    <property type="project" value="TreeGrafter"/>
</dbReference>
<comment type="catalytic activity">
    <reaction evidence="1 9">
        <text>[protein]-peptidylproline (omega=180) = [protein]-peptidylproline (omega=0)</text>
        <dbReference type="Rhea" id="RHEA:16237"/>
        <dbReference type="Rhea" id="RHEA-COMP:10747"/>
        <dbReference type="Rhea" id="RHEA-COMP:10748"/>
        <dbReference type="ChEBI" id="CHEBI:83833"/>
        <dbReference type="ChEBI" id="CHEBI:83834"/>
        <dbReference type="EC" id="5.2.1.8"/>
    </reaction>
</comment>
<dbReference type="Gene3D" id="3.10.50.40">
    <property type="match status" value="1"/>
</dbReference>
<dbReference type="SUPFAM" id="SSF54534">
    <property type="entry name" value="FKBP-like"/>
    <property type="match status" value="1"/>
</dbReference>
<keyword evidence="9" id="KW-0963">Cytoplasm</keyword>
<dbReference type="SUPFAM" id="SSF102735">
    <property type="entry name" value="Trigger factor ribosome-binding domain"/>
    <property type="match status" value="1"/>
</dbReference>
<feature type="domain" description="PPIase FKBP-type" evidence="10">
    <location>
        <begin position="176"/>
        <end position="242"/>
    </location>
</feature>
<dbReference type="Gene3D" id="1.10.3120.10">
    <property type="entry name" value="Trigger factor, C-terminal domain"/>
    <property type="match status" value="1"/>
</dbReference>
<evidence type="ECO:0000313" key="14">
    <source>
        <dbReference type="Proteomes" id="UP000177331"/>
    </source>
</evidence>
<evidence type="ECO:0000256" key="9">
    <source>
        <dbReference type="HAMAP-Rule" id="MF_00303"/>
    </source>
</evidence>
<organism evidence="13 14">
    <name type="scientific">Candidatus Uhrbacteria bacterium RIFOXYB2_FULL_45_11</name>
    <dbReference type="NCBI Taxonomy" id="1802421"/>
    <lineage>
        <taxon>Bacteria</taxon>
        <taxon>Candidatus Uhriibacteriota</taxon>
    </lineage>
</organism>
<dbReference type="GO" id="GO:0003755">
    <property type="term" value="F:peptidyl-prolyl cis-trans isomerase activity"/>
    <property type="evidence" value="ECO:0007669"/>
    <property type="project" value="UniProtKB-UniRule"/>
</dbReference>
<keyword evidence="9" id="KW-0131">Cell cycle</keyword>
<proteinExistence type="inferred from homology"/>
<evidence type="ECO:0000256" key="4">
    <source>
        <dbReference type="ARBA" id="ARBA00016902"/>
    </source>
</evidence>
<comment type="similarity">
    <text evidence="2 9">Belongs to the FKBP-type PPIase family. Tig subfamily.</text>
</comment>
<evidence type="ECO:0000256" key="1">
    <source>
        <dbReference type="ARBA" id="ARBA00000971"/>
    </source>
</evidence>
<dbReference type="InterPro" id="IPR008881">
    <property type="entry name" value="Trigger_fac_ribosome-bd_bac"/>
</dbReference>
<gene>
    <name evidence="9" type="primary">tig</name>
    <name evidence="13" type="ORF">A2318_04480</name>
</gene>
<accession>A0A1F7WAF4</accession>
<evidence type="ECO:0000313" key="13">
    <source>
        <dbReference type="EMBL" id="OGL99576.1"/>
    </source>
</evidence>
<dbReference type="SUPFAM" id="SSF109998">
    <property type="entry name" value="Triger factor/SurA peptide-binding domain-like"/>
    <property type="match status" value="1"/>
</dbReference>
<keyword evidence="5 9" id="KW-0697">Rotamase</keyword>